<keyword evidence="8" id="KW-1185">Reference proteome</keyword>
<dbReference type="PANTHER" id="PTHR23518:SF2">
    <property type="entry name" value="MAJOR FACILITATOR SUPERFAMILY TRANSPORTER"/>
    <property type="match status" value="1"/>
</dbReference>
<reference evidence="7 8" key="1">
    <citation type="journal article" date="2014" name="PLoS Genet.">
        <title>Phylogenetically driven sequencing of extremely halophilic archaea reveals strategies for static and dynamic osmo-response.</title>
        <authorList>
            <person name="Becker E.A."/>
            <person name="Seitzer P.M."/>
            <person name="Tritt A."/>
            <person name="Larsen D."/>
            <person name="Krusor M."/>
            <person name="Yao A.I."/>
            <person name="Wu D."/>
            <person name="Madern D."/>
            <person name="Eisen J.A."/>
            <person name="Darling A.E."/>
            <person name="Facciotti M.T."/>
        </authorList>
    </citation>
    <scope>NUCLEOTIDE SEQUENCE [LARGE SCALE GENOMIC DNA]</scope>
    <source>
        <strain evidence="7 8">JCM 13552</strain>
    </source>
</reference>
<feature type="transmembrane region" description="Helical" evidence="5">
    <location>
        <begin position="45"/>
        <end position="69"/>
    </location>
</feature>
<proteinExistence type="predicted"/>
<evidence type="ECO:0000256" key="5">
    <source>
        <dbReference type="SAM" id="Phobius"/>
    </source>
</evidence>
<dbReference type="Proteomes" id="UP000011680">
    <property type="component" value="Unassembled WGS sequence"/>
</dbReference>
<evidence type="ECO:0000313" key="7">
    <source>
        <dbReference type="EMBL" id="EMA56261.1"/>
    </source>
</evidence>
<comment type="caution">
    <text evidence="7">The sequence shown here is derived from an EMBL/GenBank/DDBJ whole genome shotgun (WGS) entry which is preliminary data.</text>
</comment>
<feature type="transmembrane region" description="Helical" evidence="5">
    <location>
        <begin position="297"/>
        <end position="316"/>
    </location>
</feature>
<feature type="transmembrane region" description="Helical" evidence="5">
    <location>
        <begin position="355"/>
        <end position="374"/>
    </location>
</feature>
<evidence type="ECO:0000313" key="8">
    <source>
        <dbReference type="Proteomes" id="UP000011680"/>
    </source>
</evidence>
<dbReference type="SUPFAM" id="SSF103473">
    <property type="entry name" value="MFS general substrate transporter"/>
    <property type="match status" value="2"/>
</dbReference>
<feature type="transmembrane region" description="Helical" evidence="5">
    <location>
        <begin position="232"/>
        <end position="252"/>
    </location>
</feature>
<evidence type="ECO:0000256" key="3">
    <source>
        <dbReference type="ARBA" id="ARBA00022989"/>
    </source>
</evidence>
<dbReference type="STRING" id="1227457.C451_03334"/>
<sequence>MFGADRRVYTLAFARMADSIGNSFLIIVLPLYIGSNVITGDAFGLGAALITGIILSAFGFLSTILQPIAGYYSDRTGSRRIFIVIGLVILAGANYVYSLAGSYTAMLAIRGLQGIGVAITIPSTVALVNELTTEASRGGDMGIFNTFRFIGFAAGPILAGSVVNGGPYYVAGIAMTGFEAAFYIAALGALIGAILIMLFVEDPDAEEQDAEAGSDLGFAIFDHDHDTLIDPVFALGLALLTVAIGIAMIEPLQTDINNHLNQGAQLFSIEFSSFIVAQVFLQTPIGAASDRYGRKPFILGGLIVLIPAMLAQGLVTTPLGMIVTRLIQGAAAATAFAPGFALAGDIADTGNSGTTFSVLTMAFTLGTAIGPLIAGYLISFGYVVPFAFGAVLSGLGAFLVYSQVEETHGITSETAGSGGQPVGQD</sequence>
<dbReference type="PANTHER" id="PTHR23518">
    <property type="entry name" value="C-METHYLTRANSFERASE"/>
    <property type="match status" value="1"/>
</dbReference>
<feature type="transmembrane region" description="Helical" evidence="5">
    <location>
        <begin position="149"/>
        <end position="169"/>
    </location>
</feature>
<comment type="subcellular location">
    <subcellularLocation>
        <location evidence="1">Membrane</location>
        <topology evidence="1">Multi-pass membrane protein</topology>
    </subcellularLocation>
</comment>
<name>M0NEI0_9EURY</name>
<evidence type="ECO:0000256" key="1">
    <source>
        <dbReference type="ARBA" id="ARBA00004141"/>
    </source>
</evidence>
<dbReference type="EMBL" id="AOMF01000075">
    <property type="protein sequence ID" value="EMA56261.1"/>
    <property type="molecule type" value="Genomic_DNA"/>
</dbReference>
<evidence type="ECO:0000256" key="2">
    <source>
        <dbReference type="ARBA" id="ARBA00022692"/>
    </source>
</evidence>
<dbReference type="RefSeq" id="WP_007737630.1">
    <property type="nucleotide sequence ID" value="NZ_AOMF01000075.1"/>
</dbReference>
<feature type="transmembrane region" description="Helical" evidence="5">
    <location>
        <begin position="322"/>
        <end position="343"/>
    </location>
</feature>
<dbReference type="GO" id="GO:0016020">
    <property type="term" value="C:membrane"/>
    <property type="evidence" value="ECO:0007669"/>
    <property type="project" value="UniProtKB-SubCell"/>
</dbReference>
<feature type="transmembrane region" description="Helical" evidence="5">
    <location>
        <begin position="81"/>
        <end position="100"/>
    </location>
</feature>
<dbReference type="Gene3D" id="1.20.1250.20">
    <property type="entry name" value="MFS general substrate transporter like domains"/>
    <property type="match status" value="2"/>
</dbReference>
<dbReference type="GO" id="GO:0022857">
    <property type="term" value="F:transmembrane transporter activity"/>
    <property type="evidence" value="ECO:0007669"/>
    <property type="project" value="InterPro"/>
</dbReference>
<dbReference type="AlphaFoldDB" id="M0NEI0"/>
<gene>
    <name evidence="7" type="ORF">C451_03334</name>
</gene>
<dbReference type="PATRIC" id="fig|1227457.3.peg.592"/>
<dbReference type="CDD" id="cd17325">
    <property type="entry name" value="MFS_MdtG_SLC18_like"/>
    <property type="match status" value="1"/>
</dbReference>
<keyword evidence="4 5" id="KW-0472">Membrane</keyword>
<evidence type="ECO:0000256" key="4">
    <source>
        <dbReference type="ARBA" id="ARBA00023136"/>
    </source>
</evidence>
<dbReference type="Pfam" id="PF07690">
    <property type="entry name" value="MFS_1"/>
    <property type="match status" value="1"/>
</dbReference>
<dbReference type="InterPro" id="IPR020846">
    <property type="entry name" value="MFS_dom"/>
</dbReference>
<accession>M0NEI0</accession>
<dbReference type="PROSITE" id="PS50850">
    <property type="entry name" value="MFS"/>
    <property type="match status" value="1"/>
</dbReference>
<keyword evidence="2 5" id="KW-0812">Transmembrane</keyword>
<feature type="transmembrane region" description="Helical" evidence="5">
    <location>
        <begin position="12"/>
        <end position="33"/>
    </location>
</feature>
<evidence type="ECO:0000259" key="6">
    <source>
        <dbReference type="PROSITE" id="PS50850"/>
    </source>
</evidence>
<dbReference type="InterPro" id="IPR036259">
    <property type="entry name" value="MFS_trans_sf"/>
</dbReference>
<protein>
    <submittedName>
        <fullName evidence="7">Major facilitator superfamily protein</fullName>
    </submittedName>
</protein>
<feature type="domain" description="Major facilitator superfamily (MFS) profile" evidence="6">
    <location>
        <begin position="1"/>
        <end position="408"/>
    </location>
</feature>
<organism evidence="7 8">
    <name type="scientific">Halococcus thailandensis JCM 13552</name>
    <dbReference type="NCBI Taxonomy" id="1227457"/>
    <lineage>
        <taxon>Archaea</taxon>
        <taxon>Methanobacteriati</taxon>
        <taxon>Methanobacteriota</taxon>
        <taxon>Stenosarchaea group</taxon>
        <taxon>Halobacteria</taxon>
        <taxon>Halobacteriales</taxon>
        <taxon>Halococcaceae</taxon>
        <taxon>Halococcus</taxon>
    </lineage>
</organism>
<dbReference type="eggNOG" id="arCOG00130">
    <property type="taxonomic scope" value="Archaea"/>
</dbReference>
<feature type="transmembrane region" description="Helical" evidence="5">
    <location>
        <begin position="181"/>
        <end position="200"/>
    </location>
</feature>
<dbReference type="InterPro" id="IPR011701">
    <property type="entry name" value="MFS"/>
</dbReference>
<keyword evidence="3 5" id="KW-1133">Transmembrane helix</keyword>
<dbReference type="PROSITE" id="PS00216">
    <property type="entry name" value="SUGAR_TRANSPORT_1"/>
    <property type="match status" value="1"/>
</dbReference>
<dbReference type="InterPro" id="IPR005829">
    <property type="entry name" value="Sugar_transporter_CS"/>
</dbReference>
<feature type="transmembrane region" description="Helical" evidence="5">
    <location>
        <begin position="380"/>
        <end position="401"/>
    </location>
</feature>